<evidence type="ECO:0000256" key="6">
    <source>
        <dbReference type="ARBA" id="ARBA00023224"/>
    </source>
</evidence>
<dbReference type="PROSITE" id="PS00018">
    <property type="entry name" value="EF_HAND_1"/>
    <property type="match status" value="1"/>
</dbReference>
<dbReference type="InterPro" id="IPR011992">
    <property type="entry name" value="EF-hand-dom_pair"/>
</dbReference>
<dbReference type="Pfam" id="PF00388">
    <property type="entry name" value="PI-PLC-X"/>
    <property type="match status" value="1"/>
</dbReference>
<accession>A0A1E3PQC5</accession>
<dbReference type="InterPro" id="IPR037755">
    <property type="entry name" value="Plc1_PH"/>
</dbReference>
<dbReference type="InterPro" id="IPR001192">
    <property type="entry name" value="PI-PLC_fam"/>
</dbReference>
<dbReference type="PROSITE" id="PS50222">
    <property type="entry name" value="EF_HAND_2"/>
    <property type="match status" value="1"/>
</dbReference>
<evidence type="ECO:0000313" key="14">
    <source>
        <dbReference type="Proteomes" id="UP000095009"/>
    </source>
</evidence>
<dbReference type="CDD" id="cd13360">
    <property type="entry name" value="PH_PLC_fungal"/>
    <property type="match status" value="1"/>
</dbReference>
<dbReference type="PANTHER" id="PTHR10336">
    <property type="entry name" value="PHOSPHOINOSITIDE-SPECIFIC PHOSPHOLIPASE C FAMILY PROTEIN"/>
    <property type="match status" value="1"/>
</dbReference>
<dbReference type="SUPFAM" id="SSF49562">
    <property type="entry name" value="C2 domain (Calcium/lipid-binding domain, CaLB)"/>
    <property type="match status" value="1"/>
</dbReference>
<dbReference type="Gene3D" id="3.20.20.190">
    <property type="entry name" value="Phosphatidylinositol (PI) phosphodiesterase"/>
    <property type="match status" value="1"/>
</dbReference>
<dbReference type="Gene3D" id="2.30.29.30">
    <property type="entry name" value="Pleckstrin-homology domain (PH domain)/Phosphotyrosine-binding domain (PTB)"/>
    <property type="match status" value="1"/>
</dbReference>
<dbReference type="Pfam" id="PF00168">
    <property type="entry name" value="C2"/>
    <property type="match status" value="1"/>
</dbReference>
<dbReference type="SUPFAM" id="SSF47473">
    <property type="entry name" value="EF-hand"/>
    <property type="match status" value="1"/>
</dbReference>
<keyword evidence="5 8" id="KW-0443">Lipid metabolism</keyword>
<keyword evidence="2 8" id="KW-0378">Hydrolase</keyword>
<feature type="domain" description="PI-PLC Y-box" evidence="11">
    <location>
        <begin position="876"/>
        <end position="993"/>
    </location>
</feature>
<feature type="compositionally biased region" description="Polar residues" evidence="9">
    <location>
        <begin position="212"/>
        <end position="230"/>
    </location>
</feature>
<evidence type="ECO:0000256" key="2">
    <source>
        <dbReference type="ARBA" id="ARBA00022801"/>
    </source>
</evidence>
<keyword evidence="4 8" id="KW-0442">Lipid degradation</keyword>
<comment type="function">
    <text evidence="7">The production of the second messenger molecules diacylglycerol (DAG) and inositol 1,4,5-trisphosphate (IP3) is mediated by activated phosphatidylinositol-specific phospholipase C enzymes.</text>
</comment>
<dbReference type="CDD" id="cd00275">
    <property type="entry name" value="C2_PLC_like"/>
    <property type="match status" value="1"/>
</dbReference>
<dbReference type="InterPro" id="IPR000008">
    <property type="entry name" value="C2_dom"/>
</dbReference>
<dbReference type="SUPFAM" id="SSF51695">
    <property type="entry name" value="PLC-like phosphodiesterases"/>
    <property type="match status" value="1"/>
</dbReference>
<keyword evidence="14" id="KW-1185">Reference proteome</keyword>
<dbReference type="InterPro" id="IPR001711">
    <property type="entry name" value="PLipase_C_Pinositol-sp_Y"/>
</dbReference>
<dbReference type="CDD" id="cd08598">
    <property type="entry name" value="PI-PLC1c_yeast"/>
    <property type="match status" value="1"/>
</dbReference>
<feature type="compositionally biased region" description="Low complexity" evidence="9">
    <location>
        <begin position="1059"/>
        <end position="1077"/>
    </location>
</feature>
<evidence type="ECO:0000256" key="4">
    <source>
        <dbReference type="ARBA" id="ARBA00022963"/>
    </source>
</evidence>
<dbReference type="PROSITE" id="PS50007">
    <property type="entry name" value="PIPLC_X_DOMAIN"/>
    <property type="match status" value="1"/>
</dbReference>
<dbReference type="SMART" id="SM00148">
    <property type="entry name" value="PLCXc"/>
    <property type="match status" value="1"/>
</dbReference>
<sequence>MILQPQMKIPESNDSVICMRRPTWPSLRTEVCACQESPSHIEGKSISNPIDVAFEFDPFISSNFEDSMAESVTDKNRNVDPLSFESDDRISHSLDFVDALTLELENLSDSRKLHKDFSTNSSSPGLANSRASASLLNISPLMGHESFEATCPIPSPISTGCSHTNFSTSLIRRLSRGAAEKIGIVHNSLAHHDSDGIRGARSILGRKRGKENTSSNISRRQSTDSVSSPGPLTRHKGGIMSGSPVSSSPQSSSPFFITPDCSPFLSSSSLLHTNIPHLNLNQERSHNDSLSLLADNSQLTEEGCFQNVSHIGTAFPFSSNFVLPDGQVELKEPPKVPSSLQAGVIFLRLTHKKKVQRTFRINPEDGVLSWDSKASSKLFIDKIYEIRVGAEARNYREEFNVSSELEHRWATIIYSSTNHKLKALHIVAPTRKEFDTFIDVLESLFRYRQEIMSGLAMPGERFVNTHWKSYVIKDDGEERLSFESVEKLTRRLHVNCSKKYLKDVFSEADVDNSGFLNFTEFQEFVKLLKTRREVVDIFFKVLGIDASSRRKSTNTVSQSKEPHKLILPTDLLSFTKFRHFIKYTQKENFDDYTLERIFRKFAKTSSENYIQMDKSIDNGVVCDSDNDNKPSSSALSFMSFEAFSEFLNSSYTPLCVVHKEDLSHPLNEYFISSSHNTYLMGRQVGGTSTIEGYIRSLQRGCRCVEIDCWDGINGPVVNHGRTFTSSIDFADVISTIRKYAFISTPFPLILSLEVHCNFENQIKMVETLRSILAERLVVTPISNNLTSLPSPLELKHRILIKVKSGGDMKIPGATVFDSSTTFIPNTSESPKFMSATDSGTSGLSEEFSAFSDETNDYVGKRRNKKKTSNRAIGRPLGDLGVYVCGLKFRNFSLPESKTYNHIFSMSERIFNNMSKDSEKKRRIEKHNRKFLMRVYPAGYRVTSNNFSPCIYWQRGVQMVALNWQTYDLGVQINHAMFETGDRSGYVLKPINMRSPTVKKMINEEDLVCPKIMSKGIKVSIDIISAQQLPRPKDLKIEEPFNPYIIMEMFGPTSDTLLNSTANPPYSSSTNNSSNTLPGVSSSFPLSRIRSKSNDKVSPSRAPTALGRWKTPVVHENGFNPIWNCKYNISVERSNFDFVFVRFSVCSGDNVFAVNTIRLKSLNQGYRHVPLNDLQGEEYIFSTLFIKSGIID</sequence>
<dbReference type="InterPro" id="IPR002048">
    <property type="entry name" value="EF_hand_dom"/>
</dbReference>
<dbReference type="InterPro" id="IPR000909">
    <property type="entry name" value="PLipase_C_PInositol-sp_X_dom"/>
</dbReference>
<evidence type="ECO:0000259" key="10">
    <source>
        <dbReference type="PROSITE" id="PS50004"/>
    </source>
</evidence>
<evidence type="ECO:0000256" key="5">
    <source>
        <dbReference type="ARBA" id="ARBA00023098"/>
    </source>
</evidence>
<dbReference type="InterPro" id="IPR018247">
    <property type="entry name" value="EF_Hand_1_Ca_BS"/>
</dbReference>
<evidence type="ECO:0000256" key="7">
    <source>
        <dbReference type="ARBA" id="ARBA00059664"/>
    </source>
</evidence>
<dbReference type="STRING" id="857566.A0A1E3PQC5"/>
<dbReference type="SUPFAM" id="SSF50729">
    <property type="entry name" value="PH domain-like"/>
    <property type="match status" value="1"/>
</dbReference>
<keyword evidence="3" id="KW-0106">Calcium</keyword>
<evidence type="ECO:0000256" key="3">
    <source>
        <dbReference type="ARBA" id="ARBA00022837"/>
    </source>
</evidence>
<dbReference type="PROSITE" id="PS50008">
    <property type="entry name" value="PIPLC_Y_DOMAIN"/>
    <property type="match status" value="1"/>
</dbReference>
<dbReference type="GO" id="GO:0051209">
    <property type="term" value="P:release of sequestered calcium ion into cytosol"/>
    <property type="evidence" value="ECO:0007669"/>
    <property type="project" value="TreeGrafter"/>
</dbReference>
<dbReference type="InterPro" id="IPR011993">
    <property type="entry name" value="PH-like_dom_sf"/>
</dbReference>
<dbReference type="GO" id="GO:0016042">
    <property type="term" value="P:lipid catabolic process"/>
    <property type="evidence" value="ECO:0007669"/>
    <property type="project" value="UniProtKB-KW"/>
</dbReference>
<dbReference type="PANTHER" id="PTHR10336:SF36">
    <property type="entry name" value="1-PHOSPHATIDYLINOSITOL 4,5-BISPHOSPHATE PHOSPHODIESTERASE BETA-4"/>
    <property type="match status" value="1"/>
</dbReference>
<evidence type="ECO:0000259" key="11">
    <source>
        <dbReference type="PROSITE" id="PS50008"/>
    </source>
</evidence>
<dbReference type="SMART" id="SM00054">
    <property type="entry name" value="EFh"/>
    <property type="match status" value="1"/>
</dbReference>
<proteinExistence type="predicted"/>
<dbReference type="FunFam" id="3.20.20.190:FF:000039">
    <property type="entry name" value="Phosphoinositide phospholipase C"/>
    <property type="match status" value="1"/>
</dbReference>
<comment type="catalytic activity">
    <reaction evidence="1 8">
        <text>a 1,2-diacyl-sn-glycero-3-phospho-(1D-myo-inositol-4,5-bisphosphate) + H2O = 1D-myo-inositol 1,4,5-trisphosphate + a 1,2-diacyl-sn-glycerol + H(+)</text>
        <dbReference type="Rhea" id="RHEA:33179"/>
        <dbReference type="ChEBI" id="CHEBI:15377"/>
        <dbReference type="ChEBI" id="CHEBI:15378"/>
        <dbReference type="ChEBI" id="CHEBI:17815"/>
        <dbReference type="ChEBI" id="CHEBI:58456"/>
        <dbReference type="ChEBI" id="CHEBI:203600"/>
        <dbReference type="EC" id="3.1.4.11"/>
    </reaction>
</comment>
<dbReference type="GO" id="GO:0004435">
    <property type="term" value="F:phosphatidylinositol-4,5-bisphosphate phospholipase C activity"/>
    <property type="evidence" value="ECO:0007669"/>
    <property type="project" value="UniProtKB-EC"/>
</dbReference>
<evidence type="ECO:0000256" key="8">
    <source>
        <dbReference type="RuleBase" id="RU361133"/>
    </source>
</evidence>
<dbReference type="Pfam" id="PF00036">
    <property type="entry name" value="EF-hand_1"/>
    <property type="match status" value="1"/>
</dbReference>
<dbReference type="AlphaFoldDB" id="A0A1E3PQC5"/>
<feature type="region of interest" description="Disordered" evidence="9">
    <location>
        <begin position="202"/>
        <end position="252"/>
    </location>
</feature>
<dbReference type="PRINTS" id="PR00390">
    <property type="entry name" value="PHPHLIPASEC"/>
</dbReference>
<dbReference type="PROSITE" id="PS50004">
    <property type="entry name" value="C2"/>
    <property type="match status" value="1"/>
</dbReference>
<dbReference type="SMART" id="SM00149">
    <property type="entry name" value="PLCYc"/>
    <property type="match status" value="1"/>
</dbReference>
<gene>
    <name evidence="13" type="ORF">NADFUDRAFT_81973</name>
</gene>
<dbReference type="Pfam" id="PF00387">
    <property type="entry name" value="PI-PLC-Y"/>
    <property type="match status" value="1"/>
</dbReference>
<dbReference type="Proteomes" id="UP000095009">
    <property type="component" value="Unassembled WGS sequence"/>
</dbReference>
<dbReference type="Gene3D" id="1.10.238.10">
    <property type="entry name" value="EF-hand"/>
    <property type="match status" value="1"/>
</dbReference>
<protein>
    <recommendedName>
        <fullName evidence="8">Phosphoinositide phospholipase C</fullName>
        <ecNumber evidence="8">3.1.4.11</ecNumber>
    </recommendedName>
</protein>
<reference evidence="13 14" key="1">
    <citation type="journal article" date="2016" name="Proc. Natl. Acad. Sci. U.S.A.">
        <title>Comparative genomics of biotechnologically important yeasts.</title>
        <authorList>
            <person name="Riley R."/>
            <person name="Haridas S."/>
            <person name="Wolfe K.H."/>
            <person name="Lopes M.R."/>
            <person name="Hittinger C.T."/>
            <person name="Goeker M."/>
            <person name="Salamov A.A."/>
            <person name="Wisecaver J.H."/>
            <person name="Long T.M."/>
            <person name="Calvey C.H."/>
            <person name="Aerts A.L."/>
            <person name="Barry K.W."/>
            <person name="Choi C."/>
            <person name="Clum A."/>
            <person name="Coughlan A.Y."/>
            <person name="Deshpande S."/>
            <person name="Douglass A.P."/>
            <person name="Hanson S.J."/>
            <person name="Klenk H.-P."/>
            <person name="LaButti K.M."/>
            <person name="Lapidus A."/>
            <person name="Lindquist E.A."/>
            <person name="Lipzen A.M."/>
            <person name="Meier-Kolthoff J.P."/>
            <person name="Ohm R.A."/>
            <person name="Otillar R.P."/>
            <person name="Pangilinan J.L."/>
            <person name="Peng Y."/>
            <person name="Rokas A."/>
            <person name="Rosa C.A."/>
            <person name="Scheuner C."/>
            <person name="Sibirny A.A."/>
            <person name="Slot J.C."/>
            <person name="Stielow J.B."/>
            <person name="Sun H."/>
            <person name="Kurtzman C.P."/>
            <person name="Blackwell M."/>
            <person name="Grigoriev I.V."/>
            <person name="Jeffries T.W."/>
        </authorList>
    </citation>
    <scope>NUCLEOTIDE SEQUENCE [LARGE SCALE GENOMIC DNA]</scope>
    <source>
        <strain evidence="13 14">DSM 6958</strain>
    </source>
</reference>
<dbReference type="GO" id="GO:0005509">
    <property type="term" value="F:calcium ion binding"/>
    <property type="evidence" value="ECO:0007669"/>
    <property type="project" value="InterPro"/>
</dbReference>
<dbReference type="OrthoDB" id="269822at2759"/>
<dbReference type="CDD" id="cd16207">
    <property type="entry name" value="EFh_ScPlc1p_like"/>
    <property type="match status" value="1"/>
</dbReference>
<dbReference type="InterPro" id="IPR017946">
    <property type="entry name" value="PLC-like_Pdiesterase_TIM-brl"/>
</dbReference>
<evidence type="ECO:0000313" key="13">
    <source>
        <dbReference type="EMBL" id="ODQ67510.1"/>
    </source>
</evidence>
<dbReference type="SMART" id="SM00239">
    <property type="entry name" value="C2"/>
    <property type="match status" value="1"/>
</dbReference>
<name>A0A1E3PQC5_9ASCO</name>
<keyword evidence="6" id="KW-0807">Transducer</keyword>
<feature type="region of interest" description="Disordered" evidence="9">
    <location>
        <begin position="1059"/>
        <end position="1102"/>
    </location>
</feature>
<feature type="compositionally biased region" description="Low complexity" evidence="9">
    <location>
        <begin position="241"/>
        <end position="252"/>
    </location>
</feature>
<feature type="domain" description="EF-hand" evidence="12">
    <location>
        <begin position="496"/>
        <end position="531"/>
    </location>
</feature>
<dbReference type="GO" id="GO:0048015">
    <property type="term" value="P:phosphatidylinositol-mediated signaling"/>
    <property type="evidence" value="ECO:0007669"/>
    <property type="project" value="TreeGrafter"/>
</dbReference>
<evidence type="ECO:0000256" key="1">
    <source>
        <dbReference type="ARBA" id="ARBA00001195"/>
    </source>
</evidence>
<dbReference type="EMBL" id="KV454407">
    <property type="protein sequence ID" value="ODQ67510.1"/>
    <property type="molecule type" value="Genomic_DNA"/>
</dbReference>
<dbReference type="InterPro" id="IPR035892">
    <property type="entry name" value="C2_domain_sf"/>
</dbReference>
<feature type="domain" description="C2" evidence="10">
    <location>
        <begin position="993"/>
        <end position="1183"/>
    </location>
</feature>
<evidence type="ECO:0000256" key="9">
    <source>
        <dbReference type="SAM" id="MobiDB-lite"/>
    </source>
</evidence>
<organism evidence="13 14">
    <name type="scientific">Nadsonia fulvescens var. elongata DSM 6958</name>
    <dbReference type="NCBI Taxonomy" id="857566"/>
    <lineage>
        <taxon>Eukaryota</taxon>
        <taxon>Fungi</taxon>
        <taxon>Dikarya</taxon>
        <taxon>Ascomycota</taxon>
        <taxon>Saccharomycotina</taxon>
        <taxon>Dipodascomycetes</taxon>
        <taxon>Dipodascales</taxon>
        <taxon>Dipodascales incertae sedis</taxon>
        <taxon>Nadsonia</taxon>
    </lineage>
</organism>
<evidence type="ECO:0000259" key="12">
    <source>
        <dbReference type="PROSITE" id="PS50222"/>
    </source>
</evidence>
<dbReference type="Gene3D" id="2.60.40.150">
    <property type="entry name" value="C2 domain"/>
    <property type="match status" value="1"/>
</dbReference>
<dbReference type="EC" id="3.1.4.11" evidence="8"/>